<dbReference type="Pfam" id="PF05746">
    <property type="entry name" value="DALR_1"/>
    <property type="match status" value="1"/>
</dbReference>
<organism evidence="9 10">
    <name type="scientific">Streptomyces chengmaiensis</name>
    <dbReference type="NCBI Taxonomy" id="3040919"/>
    <lineage>
        <taxon>Bacteria</taxon>
        <taxon>Bacillati</taxon>
        <taxon>Actinomycetota</taxon>
        <taxon>Actinomycetes</taxon>
        <taxon>Kitasatosporales</taxon>
        <taxon>Streptomycetaceae</taxon>
        <taxon>Streptomyces</taxon>
    </lineage>
</organism>
<keyword evidence="4" id="KW-0067">ATP-binding</keyword>
<feature type="domain" description="DALR anticodon binding" evidence="7">
    <location>
        <begin position="287"/>
        <end position="404"/>
    </location>
</feature>
<dbReference type="InterPro" id="IPR009080">
    <property type="entry name" value="tRNAsynth_Ia_anticodon-bd"/>
</dbReference>
<sequence>MTPAELSRTVRHAVRRAVDEGALRVAVPDSVKIEPSRPGGRGDYASAVALRLAGAAGKSPREVAEVLRERVECGAGIEAVHITGVGFLNFTLGGETVPELLRRVREQGERYGYKDGDGDGGKDGYGGGGGLAGQPVVLRTPRELRARVMAETLVRLLRSQGAPAELSDAETSDAELRDSELRDAEIPDAKLRDAETSDAELRGIELRDAEIPDAKLRDAETSDAELRGIELRDAGEAVRVRGVDDQDLLRRLGDDAGRWALLRAAPGDRPQTRSPLLQKEENGLFRVQYAASRARALTRGAAQLGFASRYERYEEDVRCADVSQGIRDYPAVLASAARLRSPDRLARHLEALADALLAFQHTVLPRGDEKPSAAHRSRLALAEAAGTVLAGGLGLLGVSAPEYV</sequence>
<dbReference type="RefSeq" id="WP_279925473.1">
    <property type="nucleotide sequence ID" value="NZ_JARWBG010000001.1"/>
</dbReference>
<comment type="caution">
    <text evidence="9">The sequence shown here is derived from an EMBL/GenBank/DDBJ whole genome shotgun (WGS) entry which is preliminary data.</text>
</comment>
<dbReference type="SUPFAM" id="SSF47323">
    <property type="entry name" value="Anticodon-binding domain of a subclass of class I aminoacyl-tRNA synthetases"/>
    <property type="match status" value="1"/>
</dbReference>
<dbReference type="InterPro" id="IPR036695">
    <property type="entry name" value="Arg-tRNA-synth_N_sf"/>
</dbReference>
<evidence type="ECO:0000256" key="2">
    <source>
        <dbReference type="ARBA" id="ARBA00022598"/>
    </source>
</evidence>
<keyword evidence="3" id="KW-0547">Nucleotide-binding</keyword>
<gene>
    <name evidence="9" type="ORF">QCN29_00885</name>
</gene>
<dbReference type="EC" id="6.1.1.19" evidence="1"/>
<dbReference type="InterPro" id="IPR005148">
    <property type="entry name" value="Arg-tRNA-synth_N"/>
</dbReference>
<evidence type="ECO:0000259" key="8">
    <source>
        <dbReference type="SMART" id="SM01016"/>
    </source>
</evidence>
<feature type="compositionally biased region" description="Basic and acidic residues" evidence="6">
    <location>
        <begin position="111"/>
        <end position="122"/>
    </location>
</feature>
<name>A0ABT6HHM6_9ACTN</name>
<comment type="catalytic activity">
    <reaction evidence="5">
        <text>tRNA(Arg) + L-arginine + ATP = L-arginyl-tRNA(Arg) + AMP + diphosphate</text>
        <dbReference type="Rhea" id="RHEA:20301"/>
        <dbReference type="Rhea" id="RHEA-COMP:9658"/>
        <dbReference type="Rhea" id="RHEA-COMP:9673"/>
        <dbReference type="ChEBI" id="CHEBI:30616"/>
        <dbReference type="ChEBI" id="CHEBI:32682"/>
        <dbReference type="ChEBI" id="CHEBI:33019"/>
        <dbReference type="ChEBI" id="CHEBI:78442"/>
        <dbReference type="ChEBI" id="CHEBI:78513"/>
        <dbReference type="ChEBI" id="CHEBI:456215"/>
        <dbReference type="EC" id="6.1.1.19"/>
    </reaction>
</comment>
<dbReference type="InterPro" id="IPR008909">
    <property type="entry name" value="DALR_anticod-bd"/>
</dbReference>
<dbReference type="PANTHER" id="PTHR11956">
    <property type="entry name" value="ARGINYL-TRNA SYNTHETASE"/>
    <property type="match status" value="1"/>
</dbReference>
<dbReference type="SMART" id="SM00836">
    <property type="entry name" value="DALR_1"/>
    <property type="match status" value="1"/>
</dbReference>
<dbReference type="Pfam" id="PF03485">
    <property type="entry name" value="Arg_tRNA_synt_N"/>
    <property type="match status" value="1"/>
</dbReference>
<feature type="domain" description="Arginyl tRNA synthetase N-terminal" evidence="8">
    <location>
        <begin position="4"/>
        <end position="92"/>
    </location>
</feature>
<dbReference type="NCBIfam" id="NF045898">
    <property type="entry name" value="ArgS_rel_codon"/>
    <property type="match status" value="1"/>
</dbReference>
<dbReference type="Gene3D" id="3.30.1360.70">
    <property type="entry name" value="Arginyl tRNA synthetase N-terminal domain"/>
    <property type="match status" value="1"/>
</dbReference>
<reference evidence="9 10" key="1">
    <citation type="submission" date="2023-04" db="EMBL/GenBank/DDBJ databases">
        <title>Streptomyces chengmaiensis sp. nov. isolated from the stem of mangrove plant in Hainan.</title>
        <authorList>
            <person name="Huang X."/>
            <person name="Zhou S."/>
            <person name="Chu X."/>
            <person name="Xie Y."/>
            <person name="Lin Y."/>
        </authorList>
    </citation>
    <scope>NUCLEOTIDE SEQUENCE [LARGE SCALE GENOMIC DNA]</scope>
    <source>
        <strain evidence="9 10">HNM0663</strain>
    </source>
</reference>
<proteinExistence type="predicted"/>
<dbReference type="SUPFAM" id="SSF141571">
    <property type="entry name" value="Pentapeptide repeat-like"/>
    <property type="match status" value="1"/>
</dbReference>
<evidence type="ECO:0000259" key="7">
    <source>
        <dbReference type="SMART" id="SM00836"/>
    </source>
</evidence>
<keyword evidence="2" id="KW-0436">Ligase</keyword>
<dbReference type="EMBL" id="JARWBG010000001">
    <property type="protein sequence ID" value="MDH2387364.1"/>
    <property type="molecule type" value="Genomic_DNA"/>
</dbReference>
<dbReference type="PANTHER" id="PTHR11956:SF5">
    <property type="entry name" value="ARGININE--TRNA LIGASE, CYTOPLASMIC"/>
    <property type="match status" value="1"/>
</dbReference>
<accession>A0ABT6HHM6</accession>
<evidence type="ECO:0000256" key="3">
    <source>
        <dbReference type="ARBA" id="ARBA00022741"/>
    </source>
</evidence>
<dbReference type="Proteomes" id="UP001223144">
    <property type="component" value="Unassembled WGS sequence"/>
</dbReference>
<feature type="compositionally biased region" description="Gly residues" evidence="6">
    <location>
        <begin position="123"/>
        <end position="132"/>
    </location>
</feature>
<evidence type="ECO:0000313" key="9">
    <source>
        <dbReference type="EMBL" id="MDH2387364.1"/>
    </source>
</evidence>
<dbReference type="SUPFAM" id="SSF55190">
    <property type="entry name" value="Arginyl-tRNA synthetase (ArgRS), N-terminal 'additional' domain"/>
    <property type="match status" value="1"/>
</dbReference>
<dbReference type="InterPro" id="IPR001278">
    <property type="entry name" value="Arg-tRNA-ligase"/>
</dbReference>
<evidence type="ECO:0000256" key="5">
    <source>
        <dbReference type="ARBA" id="ARBA00049339"/>
    </source>
</evidence>
<dbReference type="Gene3D" id="1.10.730.10">
    <property type="entry name" value="Isoleucyl-tRNA Synthetase, Domain 1"/>
    <property type="match status" value="1"/>
</dbReference>
<evidence type="ECO:0000313" key="10">
    <source>
        <dbReference type="Proteomes" id="UP001223144"/>
    </source>
</evidence>
<keyword evidence="10" id="KW-1185">Reference proteome</keyword>
<protein>
    <recommendedName>
        <fullName evidence="1">arginine--tRNA ligase</fullName>
        <ecNumber evidence="1">6.1.1.19</ecNumber>
    </recommendedName>
</protein>
<evidence type="ECO:0000256" key="6">
    <source>
        <dbReference type="SAM" id="MobiDB-lite"/>
    </source>
</evidence>
<dbReference type="Gene3D" id="2.160.20.80">
    <property type="entry name" value="E3 ubiquitin-protein ligase SopA"/>
    <property type="match status" value="1"/>
</dbReference>
<evidence type="ECO:0000256" key="1">
    <source>
        <dbReference type="ARBA" id="ARBA00012837"/>
    </source>
</evidence>
<feature type="region of interest" description="Disordered" evidence="6">
    <location>
        <begin position="111"/>
        <end position="134"/>
    </location>
</feature>
<evidence type="ECO:0000256" key="4">
    <source>
        <dbReference type="ARBA" id="ARBA00022840"/>
    </source>
</evidence>
<dbReference type="SMART" id="SM01016">
    <property type="entry name" value="Arg_tRNA_synt_N"/>
    <property type="match status" value="1"/>
</dbReference>